<dbReference type="Proteomes" id="UP001595773">
    <property type="component" value="Unassembled WGS sequence"/>
</dbReference>
<comment type="caution">
    <text evidence="1">The sequence shown here is derived from an EMBL/GenBank/DDBJ whole genome shotgun (WGS) entry which is preliminary data.</text>
</comment>
<sequence>MRGTENRTEVHSPSQEFTVAELSAMVLDGDLAQIYGETFRSVVTQDSPVVRAAALAAQIPAALAGRVAFGWLSAAWIYGCAPPPQIITLLASRSRRCTALPAGSGCVLHEVKLSPYELTQVGGIMVTGALRTAMDVASNELASVAVPVLDAISAAPSLGCPLGRIRAALETPTHQKGRTNALALVKAMLSAG</sequence>
<organism evidence="1 2">
    <name type="scientific">Arthrobacter cryoconiti</name>
    <dbReference type="NCBI Taxonomy" id="748907"/>
    <lineage>
        <taxon>Bacteria</taxon>
        <taxon>Bacillati</taxon>
        <taxon>Actinomycetota</taxon>
        <taxon>Actinomycetes</taxon>
        <taxon>Micrococcales</taxon>
        <taxon>Micrococcaceae</taxon>
        <taxon>Arthrobacter</taxon>
    </lineage>
</organism>
<protein>
    <recommendedName>
        <fullName evidence="3">AbiEi antitoxin C-terminal domain-containing protein</fullName>
    </recommendedName>
</protein>
<keyword evidence="2" id="KW-1185">Reference proteome</keyword>
<evidence type="ECO:0000313" key="1">
    <source>
        <dbReference type="EMBL" id="MFC4264134.1"/>
    </source>
</evidence>
<proteinExistence type="predicted"/>
<dbReference type="EMBL" id="JBHSCQ010000003">
    <property type="protein sequence ID" value="MFC4264134.1"/>
    <property type="molecule type" value="Genomic_DNA"/>
</dbReference>
<accession>A0ABV8QYQ4</accession>
<dbReference type="RefSeq" id="WP_230068824.1">
    <property type="nucleotide sequence ID" value="NZ_BAABLL010000002.1"/>
</dbReference>
<reference evidence="2" key="1">
    <citation type="journal article" date="2019" name="Int. J. Syst. Evol. Microbiol.">
        <title>The Global Catalogue of Microorganisms (GCM) 10K type strain sequencing project: providing services to taxonomists for standard genome sequencing and annotation.</title>
        <authorList>
            <consortium name="The Broad Institute Genomics Platform"/>
            <consortium name="The Broad Institute Genome Sequencing Center for Infectious Disease"/>
            <person name="Wu L."/>
            <person name="Ma J."/>
        </authorList>
    </citation>
    <scope>NUCLEOTIDE SEQUENCE [LARGE SCALE GENOMIC DNA]</scope>
    <source>
        <strain evidence="2">CGMCC 1.10698</strain>
    </source>
</reference>
<name>A0ABV8QYQ4_9MICC</name>
<evidence type="ECO:0000313" key="2">
    <source>
        <dbReference type="Proteomes" id="UP001595773"/>
    </source>
</evidence>
<gene>
    <name evidence="1" type="ORF">ACFOW9_00785</name>
</gene>
<evidence type="ECO:0008006" key="3">
    <source>
        <dbReference type="Google" id="ProtNLM"/>
    </source>
</evidence>